<feature type="transmembrane region" description="Helical" evidence="2">
    <location>
        <begin position="131"/>
        <end position="149"/>
    </location>
</feature>
<organism evidence="3">
    <name type="scientific">Anopheles coluzzii</name>
    <name type="common">African malaria mosquito</name>
    <dbReference type="NCBI Taxonomy" id="1518534"/>
    <lineage>
        <taxon>Eukaryota</taxon>
        <taxon>Metazoa</taxon>
        <taxon>Ecdysozoa</taxon>
        <taxon>Arthropoda</taxon>
        <taxon>Hexapoda</taxon>
        <taxon>Insecta</taxon>
        <taxon>Pterygota</taxon>
        <taxon>Neoptera</taxon>
        <taxon>Endopterygota</taxon>
        <taxon>Diptera</taxon>
        <taxon>Nematocera</taxon>
        <taxon>Culicoidea</taxon>
        <taxon>Culicidae</taxon>
        <taxon>Anophelinae</taxon>
        <taxon>Anopheles</taxon>
    </lineage>
</organism>
<keyword evidence="2" id="KW-0812">Transmembrane</keyword>
<feature type="region of interest" description="Disordered" evidence="1">
    <location>
        <begin position="169"/>
        <end position="192"/>
    </location>
</feature>
<feature type="transmembrane region" description="Helical" evidence="2">
    <location>
        <begin position="107"/>
        <end position="125"/>
    </location>
</feature>
<dbReference type="EnsemblMetazoa" id="ACOM035835-RA">
    <property type="protein sequence ID" value="ACOM035835-PA.1"/>
    <property type="gene ID" value="ACOM035835"/>
</dbReference>
<accession>A0A8W7PQ78</accession>
<proteinExistence type="predicted"/>
<dbReference type="AlphaFoldDB" id="A0A8W7PQ78"/>
<keyword evidence="2" id="KW-1133">Transmembrane helix</keyword>
<evidence type="ECO:0000313" key="3">
    <source>
        <dbReference type="EnsemblMetazoa" id="ACOM035835-PA.1"/>
    </source>
</evidence>
<reference evidence="3" key="1">
    <citation type="submission" date="2022-08" db="UniProtKB">
        <authorList>
            <consortium name="EnsemblMetazoa"/>
        </authorList>
    </citation>
    <scope>IDENTIFICATION</scope>
</reference>
<name>A0A8W7PQ78_ANOCL</name>
<dbReference type="Proteomes" id="UP000075882">
    <property type="component" value="Unassembled WGS sequence"/>
</dbReference>
<sequence>MFAVASRSAKVEGGRSVLDVRVICLAQRARKGLLLLLLLLPSHTPVHLFSCRRRSRACVSSSTFKHVAHQCTYPVFPAYPNANHLQRRPFYHHAALARARSCAGGRLLQVAAVAAAAAATILVAGRIGCNARLTVVLLLLLLLLGMVLGHTTQRGALATAVAVTLPADGKHHDQQDSNTDGEEGTGQQSCKR</sequence>
<evidence type="ECO:0000256" key="1">
    <source>
        <dbReference type="SAM" id="MobiDB-lite"/>
    </source>
</evidence>
<keyword evidence="2" id="KW-0472">Membrane</keyword>
<protein>
    <submittedName>
        <fullName evidence="3">Uncharacterized protein</fullName>
    </submittedName>
</protein>
<evidence type="ECO:0000256" key="2">
    <source>
        <dbReference type="SAM" id="Phobius"/>
    </source>
</evidence>